<evidence type="ECO:0000313" key="2">
    <source>
        <dbReference type="Proteomes" id="UP000549009"/>
    </source>
</evidence>
<dbReference type="Gene3D" id="3.40.50.720">
    <property type="entry name" value="NAD(P)-binding Rossmann-like Domain"/>
    <property type="match status" value="1"/>
</dbReference>
<keyword evidence="2" id="KW-1185">Reference proteome</keyword>
<proteinExistence type="predicted"/>
<organism evidence="1 2">
    <name type="scientific">Streptomyces spectabilis</name>
    <dbReference type="NCBI Taxonomy" id="68270"/>
    <lineage>
        <taxon>Bacteria</taxon>
        <taxon>Bacillati</taxon>
        <taxon>Actinomycetota</taxon>
        <taxon>Actinomycetes</taxon>
        <taxon>Kitasatosporales</taxon>
        <taxon>Streptomycetaceae</taxon>
        <taxon>Streptomyces</taxon>
    </lineage>
</organism>
<comment type="caution">
    <text evidence="1">The sequence shown here is derived from an EMBL/GenBank/DDBJ whole genome shotgun (WGS) entry which is preliminary data.</text>
</comment>
<name>A0A7W8B3G6_STRST</name>
<accession>A0A7W8B3G6</accession>
<dbReference type="AlphaFoldDB" id="A0A7W8B3G6"/>
<reference evidence="1 2" key="1">
    <citation type="submission" date="2020-08" db="EMBL/GenBank/DDBJ databases">
        <title>Genomic Encyclopedia of Type Strains, Phase III (KMG-III): the genomes of soil and plant-associated and newly described type strains.</title>
        <authorList>
            <person name="Whitman W."/>
        </authorList>
    </citation>
    <scope>NUCLEOTIDE SEQUENCE [LARGE SCALE GENOMIC DNA]</scope>
    <source>
        <strain evidence="1 2">CECT 3146</strain>
    </source>
</reference>
<dbReference type="Proteomes" id="UP000549009">
    <property type="component" value="Unassembled WGS sequence"/>
</dbReference>
<dbReference type="InterPro" id="IPR036291">
    <property type="entry name" value="NAD(P)-bd_dom_sf"/>
</dbReference>
<gene>
    <name evidence="1" type="ORF">FHS40_008799</name>
</gene>
<dbReference type="RefSeq" id="WP_184926628.1">
    <property type="nucleotide sequence ID" value="NZ_BMSQ01000041.1"/>
</dbReference>
<evidence type="ECO:0000313" key="1">
    <source>
        <dbReference type="EMBL" id="MBB5109669.1"/>
    </source>
</evidence>
<dbReference type="SUPFAM" id="SSF51735">
    <property type="entry name" value="NAD(P)-binding Rossmann-fold domains"/>
    <property type="match status" value="1"/>
</dbReference>
<dbReference type="EMBL" id="JACHJD010000034">
    <property type="protein sequence ID" value="MBB5109669.1"/>
    <property type="molecule type" value="Genomic_DNA"/>
</dbReference>
<sequence>MLGDVARTGPDASIQEVRWTAADLCTQLAGIGRAVQQYRAAEEPRLVVLTRGAQPVPQEADRGTPTAPPWQATLWGLGLALDRGLAPGRCVLLDLPPEPDSGGPHAEDAEAAAADIVAVLGGLGPKNRLALRGRRWYAPRLIPRPPDTAGGSGVAVRTDATYLVTGGLSGVGDWSPSG</sequence>
<protein>
    <submittedName>
        <fullName evidence="1">Uncharacterized protein</fullName>
    </submittedName>
</protein>